<evidence type="ECO:0000256" key="1">
    <source>
        <dbReference type="ARBA" id="ARBA00004571"/>
    </source>
</evidence>
<keyword evidence="5" id="KW-0812">Transmembrane</keyword>
<keyword evidence="8" id="KW-0626">Porin</keyword>
<dbReference type="Proteomes" id="UP000054978">
    <property type="component" value="Unassembled WGS sequence"/>
</dbReference>
<dbReference type="PANTHER" id="PTHR34501:SF9">
    <property type="entry name" value="MAJOR OUTER MEMBRANE PROTEIN P.IA"/>
    <property type="match status" value="1"/>
</dbReference>
<evidence type="ECO:0000256" key="11">
    <source>
        <dbReference type="SAM" id="SignalP"/>
    </source>
</evidence>
<gene>
    <name evidence="13" type="ORF">AWB83_01092</name>
</gene>
<comment type="subunit">
    <text evidence="2">Homotrimer.</text>
</comment>
<dbReference type="OrthoDB" id="6975458at2"/>
<dbReference type="CDD" id="cd00342">
    <property type="entry name" value="gram_neg_porins"/>
    <property type="match status" value="1"/>
</dbReference>
<evidence type="ECO:0000256" key="8">
    <source>
        <dbReference type="ARBA" id="ARBA00023114"/>
    </source>
</evidence>
<dbReference type="Gene3D" id="2.40.160.10">
    <property type="entry name" value="Porin"/>
    <property type="match status" value="1"/>
</dbReference>
<dbReference type="RefSeq" id="WP_087043238.1">
    <property type="nucleotide sequence ID" value="NZ_FCOB02000004.1"/>
</dbReference>
<dbReference type="InterPro" id="IPR023614">
    <property type="entry name" value="Porin_dom_sf"/>
</dbReference>
<evidence type="ECO:0000313" key="14">
    <source>
        <dbReference type="Proteomes" id="UP000054978"/>
    </source>
</evidence>
<accession>A0A157ZWA4</accession>
<sequence>MKSRQRTGCRRPKTVSLTALAIATLSAASAHAQSSIQLYGQVDEWIGSQKFPGNQRAWVVSGGGMSTSYWGMKGSEDLGGGYKAIFALEAFYRAQNGQIGRFQGDTFFARNAYTGIQSPYGTLIAGRVTSNLFVSTILFNPFVDSYVFSPMIYHTYLGTSTFPAYRTDQGAIGDSGWSNSVAYTSPNFSGLSGSVMYSFGNEAGAAGQHKDSAQLLYLNGALSATAVYQYVNYRNVANDFSNPGSANVVAGLHSQSIGQLGLTYDFKVLKLYGQYMYTHNSVASGNYHVSTGQAGFTVPIADGKVMASYAYSRDSGGFDQTRKTWAIGYDYPLSKRTDVYAAYLDDKISGESHGETFGIGIRAKF</sequence>
<name>A0A157ZWA4_9BURK</name>
<organism evidence="13 14">
    <name type="scientific">Caballeronia ptereochthonis</name>
    <dbReference type="NCBI Taxonomy" id="1777144"/>
    <lineage>
        <taxon>Bacteria</taxon>
        <taxon>Pseudomonadati</taxon>
        <taxon>Pseudomonadota</taxon>
        <taxon>Betaproteobacteria</taxon>
        <taxon>Burkholderiales</taxon>
        <taxon>Burkholderiaceae</taxon>
        <taxon>Caballeronia</taxon>
    </lineage>
</organism>
<dbReference type="GO" id="GO:0046930">
    <property type="term" value="C:pore complex"/>
    <property type="evidence" value="ECO:0007669"/>
    <property type="project" value="UniProtKB-KW"/>
</dbReference>
<evidence type="ECO:0000256" key="3">
    <source>
        <dbReference type="ARBA" id="ARBA00022448"/>
    </source>
</evidence>
<keyword evidence="7" id="KW-0406">Ion transport</keyword>
<dbReference type="PANTHER" id="PTHR34501">
    <property type="entry name" value="PROTEIN YDDL-RELATED"/>
    <property type="match status" value="1"/>
</dbReference>
<evidence type="ECO:0000256" key="7">
    <source>
        <dbReference type="ARBA" id="ARBA00023065"/>
    </source>
</evidence>
<keyword evidence="9" id="KW-0472">Membrane</keyword>
<dbReference type="SUPFAM" id="SSF56935">
    <property type="entry name" value="Porins"/>
    <property type="match status" value="1"/>
</dbReference>
<evidence type="ECO:0000256" key="9">
    <source>
        <dbReference type="ARBA" id="ARBA00023136"/>
    </source>
</evidence>
<dbReference type="GO" id="GO:0015288">
    <property type="term" value="F:porin activity"/>
    <property type="evidence" value="ECO:0007669"/>
    <property type="project" value="UniProtKB-KW"/>
</dbReference>
<dbReference type="Pfam" id="PF13609">
    <property type="entry name" value="Porin_4"/>
    <property type="match status" value="1"/>
</dbReference>
<evidence type="ECO:0000259" key="12">
    <source>
        <dbReference type="Pfam" id="PF13609"/>
    </source>
</evidence>
<dbReference type="GO" id="GO:0009279">
    <property type="term" value="C:cell outer membrane"/>
    <property type="evidence" value="ECO:0007669"/>
    <property type="project" value="UniProtKB-SubCell"/>
</dbReference>
<feature type="chain" id="PRO_5007619822" evidence="11">
    <location>
        <begin position="33"/>
        <end position="365"/>
    </location>
</feature>
<protein>
    <submittedName>
        <fullName evidence="13">Porin</fullName>
    </submittedName>
</protein>
<proteinExistence type="predicted"/>
<evidence type="ECO:0000256" key="5">
    <source>
        <dbReference type="ARBA" id="ARBA00022692"/>
    </source>
</evidence>
<dbReference type="STRING" id="1777144.AWB83_01092"/>
<evidence type="ECO:0000313" key="13">
    <source>
        <dbReference type="EMBL" id="SAK49824.1"/>
    </source>
</evidence>
<keyword evidence="10" id="KW-0998">Cell outer membrane</keyword>
<comment type="caution">
    <text evidence="13">The sequence shown here is derived from an EMBL/GenBank/DDBJ whole genome shotgun (WGS) entry which is preliminary data.</text>
</comment>
<dbReference type="AlphaFoldDB" id="A0A157ZWA4"/>
<keyword evidence="3" id="KW-0813">Transport</keyword>
<reference evidence="13" key="1">
    <citation type="submission" date="2016-01" db="EMBL/GenBank/DDBJ databases">
        <authorList>
            <person name="Peeters C."/>
        </authorList>
    </citation>
    <scope>NUCLEOTIDE SEQUENCE [LARGE SCALE GENOMIC DNA]</scope>
    <source>
        <strain evidence="13">LMG 29326</strain>
    </source>
</reference>
<keyword evidence="14" id="KW-1185">Reference proteome</keyword>
<evidence type="ECO:0000256" key="6">
    <source>
        <dbReference type="ARBA" id="ARBA00022729"/>
    </source>
</evidence>
<feature type="domain" description="Porin" evidence="12">
    <location>
        <begin position="19"/>
        <end position="345"/>
    </location>
</feature>
<comment type="subcellular location">
    <subcellularLocation>
        <location evidence="1">Cell outer membrane</location>
        <topology evidence="1">Multi-pass membrane protein</topology>
    </subcellularLocation>
</comment>
<dbReference type="InterPro" id="IPR033900">
    <property type="entry name" value="Gram_neg_porin_domain"/>
</dbReference>
<dbReference type="EMBL" id="FCOB02000004">
    <property type="protein sequence ID" value="SAK49824.1"/>
    <property type="molecule type" value="Genomic_DNA"/>
</dbReference>
<dbReference type="InterPro" id="IPR050298">
    <property type="entry name" value="Gram-neg_bact_OMP"/>
</dbReference>
<keyword evidence="6 11" id="KW-0732">Signal</keyword>
<evidence type="ECO:0000256" key="4">
    <source>
        <dbReference type="ARBA" id="ARBA00022452"/>
    </source>
</evidence>
<feature type="signal peptide" evidence="11">
    <location>
        <begin position="1"/>
        <end position="32"/>
    </location>
</feature>
<evidence type="ECO:0000256" key="10">
    <source>
        <dbReference type="ARBA" id="ARBA00023237"/>
    </source>
</evidence>
<keyword evidence="4" id="KW-1134">Transmembrane beta strand</keyword>
<evidence type="ECO:0000256" key="2">
    <source>
        <dbReference type="ARBA" id="ARBA00011233"/>
    </source>
</evidence>
<dbReference type="GO" id="GO:0006811">
    <property type="term" value="P:monoatomic ion transport"/>
    <property type="evidence" value="ECO:0007669"/>
    <property type="project" value="UniProtKB-KW"/>
</dbReference>